<sequence>MSEVRKFTKRLSKPGTAAELRQSVSEAVRTSVIVEQPKIIEPLDYENVVFQRKAQIHSDPHRDLLQCPVDDISESQISRQRRTVVPSVPQNAERDAKSLFAKECIKTYNTDWHVINYKYEAYSGDFPIDTRMLPRCYKSGKEKPLIERNRGIMKQGWLQKANINSSLSVSMRVFKRRYFYLSQLPDGSYILNSYKDEKNCKDTKGSIYLDSCIDVIQCPKMRRNGFELKMQERYSHFLSADSEAEMEEWVVTLKQALQSSTEGGDRRNGGDSLDCDSSSQGKGESLLESLGRSLHPELIKYARETDQLNKMNRNEGRQKLFSLDPETQRLDFSGIEPDVKPFEERFGRRIAVSCHDLTFSLQGCANERGDGVLTNVEPFFISLALFDVSKSCKISSDFHVDLNPPCVREMLTDTSPLSPTSEGGGGGGGGGGVNGGVNGDAGKGNGLPVLQRVAESLLQYPTQGIFSVTNPHADIFLVARVEKVLQNGITHCAEPYIKTSDINKTAQKVLKAAKQTCQRLGQYRMPFAWAAKQVFKDAQGSLDMDGKFSPLYRQDSSKISTDDLIKMLADIRKPEKSKLQTIPGQLNVTIECVPPDFSNTVTSSYIPVKPFEEKCERVSVEMEEFLPEEAKYNYPFTVYKNHLYVYPLQLKYDNQKTFAKARNVAVCVQFRDSDEEGAAPLKCIYGKPGETLFTTSACAAVLHHNQSPEFYNEVKIELPVHVHEKHHILFTFYHISCEISTKTSTKKREGVESLVGYSWAPLLKDGRMQSIELQLPVSATLPPGYLYDKTQDVKKSYPLLPLFKAKTNVASTIYPQDLHLHKFFQHCQLMRSSSEGNPAELIKYLKCLHAMETKVIIKFLPTVLMQLFEVLNTATKEATEIAVNSTRVIIHIVSRCHEEGLENYLRSFLKYVFVNNSPVSGNSGTTHEVLATAVTAILKQTADFNTSNKLLKYSWFFFETMAKSMVQYLQEGNRIKMPRAQRFPDSFHQALQSLLLSIMPHITIRHVEIPEEARCVNLSLAGFIKVLTEMKFDFLMTVCNHEHYIPLNLPMAFGRTKLQRVQDQSLESALTEDYCKNHFLVGLLLREVAEALQGSPEVRQLAVAVLKNLLIKHAMDDRYTQYKNQARICLLYLPLLELLYQNLKQLSAQHHTSSPGLGFTVRTIRPCFLTLSCPSLPLFLTPCFLPLWCIVLQLHRRGSTMSSSTTLPPIGRLGHYEIKGLLLCFLHIVRTVSDDTLLAYWNKVNPQDIINFLSLLETCLVQFRYVGKRNIGRSQDAWVSKLFSSDRKSQTMPVMRCRAGLMQSRLQQFSTMDTSLTLNIGTGPSEAEVHHQALLEGNISTEACLSVLDVLSHFTQCFKNQLLDSDGHNPLMKKVFDIYLNFLKVGQSEAALKHVFASLRAFMNKFPAALFKGRVTLCAALCYEVLKCCVSKMGLLRAEASALLYLLMRNNYEYTKRKTFLRTHLQIIIAVSQLISDVALTGSSRFQESLSIINNFANSDKAMKSTAFPGEVKGLTKRIRTVLMATAQMREHEKDPEMLLDLQYSLARSYASTPELRRTWLDSMARAHIKNGDLSEAAMCYIHVAALVAEYLNRKKMFPSGLAAFKRITLNIEEEAAMKEDTGMQDVYYTEEVLVERLELCVEGLWKAERYELITHVAKLIIPVYEKRHEFQKLSRLYDTLHRAYNKILEVLHTGRRLLGTYFRVAFYGQGYFEEEDGKEYVYKEPKLTGLSEISQRLLGLYGDKFGTESVKIIQDSNKVNPKDLDTKFAYIQVTFVKPYFDEKDCPEKKTDFEKCHNINRFVFETPYTLTGKKHGGVEEQCKRRSVLTTANTFPYVKKRVEVLGEKQVELKPVDVAIDEMRARTAELTKLCSSQEVDMIQLQLKLQGCVSVQVNAGPMAYARAFLDDSKTSKSNNKKAMELKEIFRRFVEVCSMALDINERLIKEDQFEYHEGLKGNFKDMVKELSDIIHEQIFQEDMMRSLLQNSLHVFRAISGTSTDLG</sequence>
<feature type="domain" description="DOCKER" evidence="7">
    <location>
        <begin position="1548"/>
        <end position="1975"/>
    </location>
</feature>
<dbReference type="Pfam" id="PF06920">
    <property type="entry name" value="DHR-2_Lobe_A"/>
    <property type="match status" value="1"/>
</dbReference>
<evidence type="ECO:0000259" key="5">
    <source>
        <dbReference type="PROSITE" id="PS50003"/>
    </source>
</evidence>
<dbReference type="InterPro" id="IPR011993">
    <property type="entry name" value="PH-like_dom_sf"/>
</dbReference>
<evidence type="ECO:0000259" key="7">
    <source>
        <dbReference type="PROSITE" id="PS51651"/>
    </source>
</evidence>
<dbReference type="GeneTree" id="ENSGT00940000155658"/>
<dbReference type="FunFam" id="1.25.40.410:FF:000001">
    <property type="entry name" value="dedicator of cytokinesis protein 9 isoform X2"/>
    <property type="match status" value="1"/>
</dbReference>
<dbReference type="PROSITE" id="PS51650">
    <property type="entry name" value="C2_DOCK"/>
    <property type="match status" value="1"/>
</dbReference>
<keyword evidence="2" id="KW-0344">Guanine-nucleotide releasing factor</keyword>
<dbReference type="InterPro" id="IPR043162">
    <property type="entry name" value="DOCK_C_lobe_C"/>
</dbReference>
<comment type="similarity">
    <text evidence="3">Belongs to the DOCK family.</text>
</comment>
<dbReference type="Ensembl" id="ENSSTUT00000108061.1">
    <property type="protein sequence ID" value="ENSSTUP00000100708.1"/>
    <property type="gene ID" value="ENSSTUG00000038939.1"/>
</dbReference>
<dbReference type="PANTHER" id="PTHR23317:SF81">
    <property type="entry name" value="DEDICATOR OF CYTOKINESIS PROTEIN 11"/>
    <property type="match status" value="1"/>
</dbReference>
<dbReference type="InterPro" id="IPR037809">
    <property type="entry name" value="C2_Dock-D"/>
</dbReference>
<gene>
    <name evidence="8" type="primary">DOCK11</name>
    <name evidence="8" type="synonym">dock11</name>
</gene>
<dbReference type="SMART" id="SM00233">
    <property type="entry name" value="PH"/>
    <property type="match status" value="1"/>
</dbReference>
<dbReference type="Proteomes" id="UP000472277">
    <property type="component" value="Chromosome 8"/>
</dbReference>
<dbReference type="PANTHER" id="PTHR23317">
    <property type="entry name" value="DEDICATOR OF CYTOKINESIS DOCK"/>
    <property type="match status" value="1"/>
</dbReference>
<dbReference type="InterPro" id="IPR026791">
    <property type="entry name" value="DOCK"/>
</dbReference>
<dbReference type="PROSITE" id="PS51651">
    <property type="entry name" value="DOCKER"/>
    <property type="match status" value="1"/>
</dbReference>
<evidence type="ECO:0000313" key="9">
    <source>
        <dbReference type="Proteomes" id="UP000472277"/>
    </source>
</evidence>
<reference evidence="8" key="1">
    <citation type="submission" date="2025-08" db="UniProtKB">
        <authorList>
            <consortium name="Ensembl"/>
        </authorList>
    </citation>
    <scope>IDENTIFICATION</scope>
</reference>
<dbReference type="CDD" id="cd13267">
    <property type="entry name" value="PH_DOCK-D"/>
    <property type="match status" value="1"/>
</dbReference>
<accession>A0A674DY67</accession>
<dbReference type="InterPro" id="IPR016024">
    <property type="entry name" value="ARM-type_fold"/>
</dbReference>
<evidence type="ECO:0000256" key="2">
    <source>
        <dbReference type="ARBA" id="ARBA00022658"/>
    </source>
</evidence>
<keyword evidence="1" id="KW-0597">Phosphoprotein</keyword>
<dbReference type="InterPro" id="IPR043161">
    <property type="entry name" value="DOCK_C_lobe_A"/>
</dbReference>
<evidence type="ECO:0000256" key="4">
    <source>
        <dbReference type="SAM" id="MobiDB-lite"/>
    </source>
</evidence>
<dbReference type="GO" id="GO:0005085">
    <property type="term" value="F:guanyl-nucleotide exchange factor activity"/>
    <property type="evidence" value="ECO:0007669"/>
    <property type="project" value="UniProtKB-KW"/>
</dbReference>
<proteinExistence type="inferred from homology"/>
<dbReference type="Gene3D" id="2.30.29.30">
    <property type="entry name" value="Pleckstrin-homology domain (PH domain)/Phosphotyrosine-binding domain (PTB)"/>
    <property type="match status" value="1"/>
</dbReference>
<evidence type="ECO:0000313" key="8">
    <source>
        <dbReference type="Ensembl" id="ENSSTUP00000100708.1"/>
    </source>
</evidence>
<keyword evidence="9" id="KW-1185">Reference proteome</keyword>
<organism evidence="8 9">
    <name type="scientific">Salmo trutta</name>
    <name type="common">Brown trout</name>
    <dbReference type="NCBI Taxonomy" id="8032"/>
    <lineage>
        <taxon>Eukaryota</taxon>
        <taxon>Metazoa</taxon>
        <taxon>Chordata</taxon>
        <taxon>Craniata</taxon>
        <taxon>Vertebrata</taxon>
        <taxon>Euteleostomi</taxon>
        <taxon>Actinopterygii</taxon>
        <taxon>Neopterygii</taxon>
        <taxon>Teleostei</taxon>
        <taxon>Protacanthopterygii</taxon>
        <taxon>Salmoniformes</taxon>
        <taxon>Salmonidae</taxon>
        <taxon>Salmoninae</taxon>
        <taxon>Salmo</taxon>
    </lineage>
</organism>
<dbReference type="InterPro" id="IPR046769">
    <property type="entry name" value="DOCKER_Lobe_A"/>
</dbReference>
<dbReference type="Gene3D" id="1.20.58.740">
    <property type="match status" value="1"/>
</dbReference>
<dbReference type="InterPro" id="IPR027007">
    <property type="entry name" value="C2_DOCK-type_domain"/>
</dbReference>
<dbReference type="SUPFAM" id="SSF50729">
    <property type="entry name" value="PH domain-like"/>
    <property type="match status" value="1"/>
</dbReference>
<dbReference type="InterPro" id="IPR027357">
    <property type="entry name" value="DOCKER_dom"/>
</dbReference>
<dbReference type="InterPro" id="IPR046770">
    <property type="entry name" value="DOCKER_Lobe_B"/>
</dbReference>
<dbReference type="Gene3D" id="1.25.40.410">
    <property type="match status" value="1"/>
</dbReference>
<dbReference type="CDD" id="cd08697">
    <property type="entry name" value="C2_Dock-D"/>
    <property type="match status" value="1"/>
</dbReference>
<feature type="compositionally biased region" description="Polar residues" evidence="4">
    <location>
        <begin position="412"/>
        <end position="421"/>
    </location>
</feature>
<feature type="compositionally biased region" description="Gly residues" evidence="4">
    <location>
        <begin position="422"/>
        <end position="438"/>
    </location>
</feature>
<evidence type="ECO:0000256" key="1">
    <source>
        <dbReference type="ARBA" id="ARBA00022553"/>
    </source>
</evidence>
<evidence type="ECO:0000256" key="3">
    <source>
        <dbReference type="PROSITE-ProRule" id="PRU00983"/>
    </source>
</evidence>
<dbReference type="FunFam" id="1.20.58.740:FF:000001">
    <property type="entry name" value="dedicator of cytokinesis protein 9 isoform X1"/>
    <property type="match status" value="1"/>
</dbReference>
<dbReference type="InterPro" id="IPR046773">
    <property type="entry name" value="DOCKER_Lobe_C"/>
</dbReference>
<feature type="domain" description="C2 DOCK-type" evidence="6">
    <location>
        <begin position="640"/>
        <end position="810"/>
    </location>
</feature>
<dbReference type="Pfam" id="PF20421">
    <property type="entry name" value="DHR-2_Lobe_C"/>
    <property type="match status" value="1"/>
</dbReference>
<dbReference type="Pfam" id="PF00169">
    <property type="entry name" value="PH"/>
    <property type="match status" value="1"/>
</dbReference>
<name>A0A674DY67_SALTR</name>
<dbReference type="Pfam" id="PF14429">
    <property type="entry name" value="DOCK-C2"/>
    <property type="match status" value="1"/>
</dbReference>
<dbReference type="InterPro" id="IPR021816">
    <property type="entry name" value="DOCK_C/D_N"/>
</dbReference>
<dbReference type="InterPro" id="IPR035892">
    <property type="entry name" value="C2_domain_sf"/>
</dbReference>
<dbReference type="Pfam" id="PF11878">
    <property type="entry name" value="DOCK_C-D_N"/>
    <property type="match status" value="1"/>
</dbReference>
<dbReference type="InterPro" id="IPR001849">
    <property type="entry name" value="PH_domain"/>
</dbReference>
<dbReference type="GO" id="GO:0051491">
    <property type="term" value="P:positive regulation of filopodium assembly"/>
    <property type="evidence" value="ECO:0007669"/>
    <property type="project" value="TreeGrafter"/>
</dbReference>
<feature type="domain" description="PH" evidence="5">
    <location>
        <begin position="151"/>
        <end position="258"/>
    </location>
</feature>
<dbReference type="PROSITE" id="PS50003">
    <property type="entry name" value="PH_DOMAIN"/>
    <property type="match status" value="1"/>
</dbReference>
<feature type="region of interest" description="Disordered" evidence="4">
    <location>
        <begin position="260"/>
        <end position="284"/>
    </location>
</feature>
<dbReference type="Pfam" id="PF20422">
    <property type="entry name" value="DHR-2_Lobe_B"/>
    <property type="match status" value="1"/>
</dbReference>
<evidence type="ECO:0000259" key="6">
    <source>
        <dbReference type="PROSITE" id="PS51650"/>
    </source>
</evidence>
<reference evidence="8" key="2">
    <citation type="submission" date="2025-09" db="UniProtKB">
        <authorList>
            <consortium name="Ensembl"/>
        </authorList>
    </citation>
    <scope>IDENTIFICATION</scope>
</reference>
<dbReference type="SUPFAM" id="SSF48371">
    <property type="entry name" value="ARM repeat"/>
    <property type="match status" value="1"/>
</dbReference>
<dbReference type="Gene3D" id="2.60.40.150">
    <property type="entry name" value="C2 domain"/>
    <property type="match status" value="1"/>
</dbReference>
<feature type="region of interest" description="Disordered" evidence="4">
    <location>
        <begin position="411"/>
        <end position="438"/>
    </location>
</feature>
<protein>
    <submittedName>
        <fullName evidence="8">Dedicator of cytokinesis 11</fullName>
    </submittedName>
</protein>
<dbReference type="GO" id="GO:0007264">
    <property type="term" value="P:small GTPase-mediated signal transduction"/>
    <property type="evidence" value="ECO:0007669"/>
    <property type="project" value="InterPro"/>
</dbReference>